<dbReference type="SUPFAM" id="SSF51735">
    <property type="entry name" value="NAD(P)-binding Rossmann-fold domains"/>
    <property type="match status" value="1"/>
</dbReference>
<dbReference type="GO" id="GO:0016491">
    <property type="term" value="F:oxidoreductase activity"/>
    <property type="evidence" value="ECO:0007669"/>
    <property type="project" value="UniProtKB-KW"/>
</dbReference>
<dbReference type="PANTHER" id="PTHR43818">
    <property type="entry name" value="BCDNA.GH03377"/>
    <property type="match status" value="1"/>
</dbReference>
<dbReference type="RefSeq" id="WP_092369559.1">
    <property type="nucleotide sequence ID" value="NZ_BMGV01000010.1"/>
</dbReference>
<dbReference type="Pfam" id="PF01408">
    <property type="entry name" value="GFO_IDH_MocA"/>
    <property type="match status" value="1"/>
</dbReference>
<dbReference type="Gene3D" id="3.40.50.720">
    <property type="entry name" value="NAD(P)-binding Rossmann-like Domain"/>
    <property type="match status" value="1"/>
</dbReference>
<protein>
    <submittedName>
        <fullName evidence="4">Predicted dehydrogenase</fullName>
    </submittedName>
</protein>
<evidence type="ECO:0000313" key="5">
    <source>
        <dbReference type="Proteomes" id="UP000199379"/>
    </source>
</evidence>
<dbReference type="Proteomes" id="UP000199379">
    <property type="component" value="Unassembled WGS sequence"/>
</dbReference>
<feature type="domain" description="GFO/IDH/MocA-like oxidoreductase" evidence="3">
    <location>
        <begin position="134"/>
        <end position="279"/>
    </location>
</feature>
<dbReference type="PANTHER" id="PTHR43818:SF11">
    <property type="entry name" value="BCDNA.GH03377"/>
    <property type="match status" value="1"/>
</dbReference>
<accession>A0A1H7D8W5</accession>
<dbReference type="InterPro" id="IPR050463">
    <property type="entry name" value="Gfo/Idh/MocA_oxidrdct_glycsds"/>
</dbReference>
<dbReference type="GO" id="GO:0000166">
    <property type="term" value="F:nucleotide binding"/>
    <property type="evidence" value="ECO:0007669"/>
    <property type="project" value="InterPro"/>
</dbReference>
<dbReference type="InterPro" id="IPR055170">
    <property type="entry name" value="GFO_IDH_MocA-like_dom"/>
</dbReference>
<dbReference type="AlphaFoldDB" id="A0A1H7D8W5"/>
<keyword evidence="1" id="KW-0560">Oxidoreductase</keyword>
<gene>
    <name evidence="4" type="ORF">SAMN05444007_11076</name>
</gene>
<reference evidence="4 5" key="1">
    <citation type="submission" date="2016-10" db="EMBL/GenBank/DDBJ databases">
        <authorList>
            <person name="de Groot N.N."/>
        </authorList>
    </citation>
    <scope>NUCLEOTIDE SEQUENCE [LARGE SCALE GENOMIC DNA]</scope>
    <source>
        <strain evidence="4 5">DSM 29340</strain>
    </source>
</reference>
<dbReference type="SUPFAM" id="SSF55347">
    <property type="entry name" value="Glyceraldehyde-3-phosphate dehydrogenase-like, C-terminal domain"/>
    <property type="match status" value="1"/>
</dbReference>
<evidence type="ECO:0000256" key="1">
    <source>
        <dbReference type="ARBA" id="ARBA00023002"/>
    </source>
</evidence>
<sequence>MTEFADIGAAVVGTGFIGTVHTQALRRLGVNVKGVLGSSPERGKARAAEMGVPHAYATLEDLLTDEGVDVVHVTSPNHAHYPQVKAILEAGKHVICEKPLAMTSAESAEMVEIARASGKIAAVCYNIRFYPLNQHAQAMIQAGELGQIRFVTGHYHQDWLAKPTDWNWRLESEVGGALRSVGDIGTHWVDLTGFVTGLKPEAVMADLATFLPERQKPTGPVETFSSGGGTTETVEVETDDASMIMIRYHGGARGVMSTSQINIGRKNSLHWDVAGATASAAWDSETPDHLFLGHRDAPNQTLMRDFTLMNPTGTAAASLPPGHVEGFADSFFAFFRAVYADVAAGARQRGSTWATFEDGHDEMRFCDAVLRSAREGRWVAFSEI</sequence>
<keyword evidence="5" id="KW-1185">Reference proteome</keyword>
<dbReference type="OrthoDB" id="9815825at2"/>
<dbReference type="Gene3D" id="3.30.360.10">
    <property type="entry name" value="Dihydrodipicolinate Reductase, domain 2"/>
    <property type="match status" value="1"/>
</dbReference>
<feature type="domain" description="Gfo/Idh/MocA-like oxidoreductase N-terminal" evidence="2">
    <location>
        <begin position="8"/>
        <end position="123"/>
    </location>
</feature>
<evidence type="ECO:0000313" key="4">
    <source>
        <dbReference type="EMBL" id="SEJ98188.1"/>
    </source>
</evidence>
<dbReference type="EMBL" id="FNYD01000010">
    <property type="protein sequence ID" value="SEJ98188.1"/>
    <property type="molecule type" value="Genomic_DNA"/>
</dbReference>
<organism evidence="4 5">
    <name type="scientific">Cribrihabitans marinus</name>
    <dbReference type="NCBI Taxonomy" id="1227549"/>
    <lineage>
        <taxon>Bacteria</taxon>
        <taxon>Pseudomonadati</taxon>
        <taxon>Pseudomonadota</taxon>
        <taxon>Alphaproteobacteria</taxon>
        <taxon>Rhodobacterales</taxon>
        <taxon>Paracoccaceae</taxon>
        <taxon>Cribrihabitans</taxon>
    </lineage>
</organism>
<dbReference type="STRING" id="1227549.SAMN05444007_11076"/>
<name>A0A1H7D8W5_9RHOB</name>
<evidence type="ECO:0000259" key="2">
    <source>
        <dbReference type="Pfam" id="PF01408"/>
    </source>
</evidence>
<dbReference type="InterPro" id="IPR000683">
    <property type="entry name" value="Gfo/Idh/MocA-like_OxRdtase_N"/>
</dbReference>
<evidence type="ECO:0000259" key="3">
    <source>
        <dbReference type="Pfam" id="PF22725"/>
    </source>
</evidence>
<dbReference type="InterPro" id="IPR036291">
    <property type="entry name" value="NAD(P)-bd_dom_sf"/>
</dbReference>
<dbReference type="Pfam" id="PF22725">
    <property type="entry name" value="GFO_IDH_MocA_C3"/>
    <property type="match status" value="1"/>
</dbReference>
<proteinExistence type="predicted"/>